<dbReference type="AlphaFoldDB" id="T1JGT3"/>
<evidence type="ECO:0000256" key="1">
    <source>
        <dbReference type="SAM" id="MobiDB-lite"/>
    </source>
</evidence>
<evidence type="ECO:0008006" key="4">
    <source>
        <dbReference type="Google" id="ProtNLM"/>
    </source>
</evidence>
<dbReference type="EnsemblMetazoa" id="SMAR013058-RA">
    <property type="protein sequence ID" value="SMAR013058-PA"/>
    <property type="gene ID" value="SMAR013058"/>
</dbReference>
<name>T1JGT3_STRMM</name>
<dbReference type="HOGENOM" id="CLU_069631_1_0_1"/>
<organism evidence="2 3">
    <name type="scientific">Strigamia maritima</name>
    <name type="common">European centipede</name>
    <name type="synonym">Geophilus maritimus</name>
    <dbReference type="NCBI Taxonomy" id="126957"/>
    <lineage>
        <taxon>Eukaryota</taxon>
        <taxon>Metazoa</taxon>
        <taxon>Ecdysozoa</taxon>
        <taxon>Arthropoda</taxon>
        <taxon>Myriapoda</taxon>
        <taxon>Chilopoda</taxon>
        <taxon>Pleurostigmophora</taxon>
        <taxon>Geophilomorpha</taxon>
        <taxon>Linotaeniidae</taxon>
        <taxon>Strigamia</taxon>
    </lineage>
</organism>
<protein>
    <recommendedName>
        <fullName evidence="4">MAP3K12-binding inhibitory protein 1</fullName>
    </recommendedName>
</protein>
<accession>T1JGT3</accession>
<feature type="region of interest" description="Disordered" evidence="1">
    <location>
        <begin position="199"/>
        <end position="220"/>
    </location>
</feature>
<feature type="compositionally biased region" description="Polar residues" evidence="1">
    <location>
        <begin position="211"/>
        <end position="220"/>
    </location>
</feature>
<reference evidence="2" key="2">
    <citation type="submission" date="2015-02" db="UniProtKB">
        <authorList>
            <consortium name="EnsemblMetazoa"/>
        </authorList>
    </citation>
    <scope>IDENTIFICATION</scope>
</reference>
<sequence length="241" mass="27847">MEPAPAPNRPNMDAIQILERFLVRIQDAVQRTSKDDRGHIQIKADNKEICRRISAFMTHKRMEVDELNVQEFCNRISMNEGDRHFSRKKFKISLNFFSFSEMENSCARTDAILVKRTGSNSHVKLSRVVNQSGPQTAPFAMEGVENLPTAIEERVENMEAHLKIKFDKSNAKSVYERLKCLEERILYLEGISPDYFKSTVTRSPKRRRESINSLKSGHQQMSLDEIDARIASLKKSLKRDD</sequence>
<dbReference type="STRING" id="126957.T1JGT3"/>
<dbReference type="Proteomes" id="UP000014500">
    <property type="component" value="Unassembled WGS sequence"/>
</dbReference>
<dbReference type="eggNOG" id="ENOG502R8QG">
    <property type="taxonomic scope" value="Eukaryota"/>
</dbReference>
<reference evidence="3" key="1">
    <citation type="submission" date="2011-05" db="EMBL/GenBank/DDBJ databases">
        <authorList>
            <person name="Richards S.R."/>
            <person name="Qu J."/>
            <person name="Jiang H."/>
            <person name="Jhangiani S.N."/>
            <person name="Agravi P."/>
            <person name="Goodspeed R."/>
            <person name="Gross S."/>
            <person name="Mandapat C."/>
            <person name="Jackson L."/>
            <person name="Mathew T."/>
            <person name="Pu L."/>
            <person name="Thornton R."/>
            <person name="Saada N."/>
            <person name="Wilczek-Boney K.B."/>
            <person name="Lee S."/>
            <person name="Kovar C."/>
            <person name="Wu Y."/>
            <person name="Scherer S.E."/>
            <person name="Worley K.C."/>
            <person name="Muzny D.M."/>
            <person name="Gibbs R."/>
        </authorList>
    </citation>
    <scope>NUCLEOTIDE SEQUENCE</scope>
    <source>
        <strain evidence="3">Brora</strain>
    </source>
</reference>
<evidence type="ECO:0000313" key="2">
    <source>
        <dbReference type="EnsemblMetazoa" id="SMAR013058-PA"/>
    </source>
</evidence>
<keyword evidence="3" id="KW-1185">Reference proteome</keyword>
<dbReference type="PhylomeDB" id="T1JGT3"/>
<proteinExistence type="predicted"/>
<dbReference type="OMA" id="VDPSAIC"/>
<dbReference type="EMBL" id="JH432211">
    <property type="status" value="NOT_ANNOTATED_CDS"/>
    <property type="molecule type" value="Genomic_DNA"/>
</dbReference>
<evidence type="ECO:0000313" key="3">
    <source>
        <dbReference type="Proteomes" id="UP000014500"/>
    </source>
</evidence>